<comment type="caution">
    <text evidence="8">The sequence shown here is derived from an EMBL/GenBank/DDBJ whole genome shotgun (WGS) entry which is preliminary data.</text>
</comment>
<proteinExistence type="predicted"/>
<keyword evidence="5 6" id="KW-0472">Membrane</keyword>
<evidence type="ECO:0000256" key="1">
    <source>
        <dbReference type="ARBA" id="ARBA00004162"/>
    </source>
</evidence>
<evidence type="ECO:0000313" key="8">
    <source>
        <dbReference type="EMBL" id="TYB31496.1"/>
    </source>
</evidence>
<evidence type="ECO:0000313" key="9">
    <source>
        <dbReference type="Proteomes" id="UP000324143"/>
    </source>
</evidence>
<evidence type="ECO:0000256" key="5">
    <source>
        <dbReference type="ARBA" id="ARBA00023136"/>
    </source>
</evidence>
<dbReference type="AlphaFoldDB" id="A0A5D0MEQ5"/>
<keyword evidence="3 6" id="KW-0812">Transmembrane</keyword>
<keyword evidence="9" id="KW-1185">Reference proteome</keyword>
<dbReference type="GO" id="GO:0005886">
    <property type="term" value="C:plasma membrane"/>
    <property type="evidence" value="ECO:0007669"/>
    <property type="project" value="UniProtKB-SubCell"/>
</dbReference>
<dbReference type="Pfam" id="PF04024">
    <property type="entry name" value="PspC"/>
    <property type="match status" value="1"/>
</dbReference>
<dbReference type="PANTHER" id="PTHR33885">
    <property type="entry name" value="PHAGE SHOCK PROTEIN C"/>
    <property type="match status" value="1"/>
</dbReference>
<dbReference type="EMBL" id="VSIX01000033">
    <property type="protein sequence ID" value="TYB31496.1"/>
    <property type="molecule type" value="Genomic_DNA"/>
</dbReference>
<dbReference type="InterPro" id="IPR052027">
    <property type="entry name" value="PspC"/>
</dbReference>
<keyword evidence="4 6" id="KW-1133">Transmembrane helix</keyword>
<accession>A0A5D0MEQ5</accession>
<evidence type="ECO:0000256" key="2">
    <source>
        <dbReference type="ARBA" id="ARBA00022475"/>
    </source>
</evidence>
<sequence>MEEIKKLYRSKKDRVFAGICGGLGKYFKVDPVFIRIIFAVGAIWNLFTVFVYILMWLFVPEETDDNQKKSHKIDD</sequence>
<evidence type="ECO:0000259" key="7">
    <source>
        <dbReference type="Pfam" id="PF04024"/>
    </source>
</evidence>
<dbReference type="Proteomes" id="UP000324143">
    <property type="component" value="Unassembled WGS sequence"/>
</dbReference>
<reference evidence="8" key="1">
    <citation type="submission" date="2019-08" db="EMBL/GenBank/DDBJ databases">
        <title>Genomic characterization of a novel candidate phylum (ARYD3) from a high temperature, high salinity tertiary oil reservoir in north central Oklahoma, USA.</title>
        <authorList>
            <person name="Youssef N.H."/>
            <person name="Yadav A."/>
            <person name="Elshahed M.S."/>
        </authorList>
    </citation>
    <scope>NUCLEOTIDE SEQUENCE [LARGE SCALE GENOMIC DNA]</scope>
    <source>
        <strain evidence="8">ARYD3</strain>
    </source>
</reference>
<gene>
    <name evidence="8" type="ORF">FXF47_04040</name>
</gene>
<feature type="domain" description="Phage shock protein PspC N-terminal" evidence="7">
    <location>
        <begin position="5"/>
        <end position="62"/>
    </location>
</feature>
<protein>
    <submittedName>
        <fullName evidence="8">PspC domain-containing protein</fullName>
    </submittedName>
</protein>
<name>A0A5D0MEQ5_9BACT</name>
<comment type="subcellular location">
    <subcellularLocation>
        <location evidence="1">Cell membrane</location>
        <topology evidence="1">Single-pass membrane protein</topology>
    </subcellularLocation>
</comment>
<evidence type="ECO:0000256" key="3">
    <source>
        <dbReference type="ARBA" id="ARBA00022692"/>
    </source>
</evidence>
<feature type="transmembrane region" description="Helical" evidence="6">
    <location>
        <begin position="32"/>
        <end position="59"/>
    </location>
</feature>
<keyword evidence="2" id="KW-1003">Cell membrane</keyword>
<dbReference type="InterPro" id="IPR007168">
    <property type="entry name" value="Phageshock_PspC_N"/>
</dbReference>
<dbReference type="PANTHER" id="PTHR33885:SF3">
    <property type="entry name" value="PHAGE SHOCK PROTEIN C"/>
    <property type="match status" value="1"/>
</dbReference>
<evidence type="ECO:0000256" key="4">
    <source>
        <dbReference type="ARBA" id="ARBA00022989"/>
    </source>
</evidence>
<evidence type="ECO:0000256" key="6">
    <source>
        <dbReference type="SAM" id="Phobius"/>
    </source>
</evidence>
<organism evidence="8 9">
    <name type="scientific">Candidatus Mcinerneyibacterium aminivorans</name>
    <dbReference type="NCBI Taxonomy" id="2703815"/>
    <lineage>
        <taxon>Bacteria</taxon>
        <taxon>Candidatus Macinerneyibacteriota</taxon>
        <taxon>Candidatus Mcinerneyibacteria</taxon>
        <taxon>Candidatus Mcinerneyibacteriales</taxon>
        <taxon>Candidatus Mcinerneyibacteriaceae</taxon>
        <taxon>Candidatus Mcinerneyibacterium</taxon>
    </lineage>
</organism>